<name>A0A9X1UCQ9_9BRAD</name>
<dbReference type="InterPro" id="IPR037150">
    <property type="entry name" value="H-NS_C_dom_sf"/>
</dbReference>
<evidence type="ECO:0000313" key="3">
    <source>
        <dbReference type="EMBL" id="MCG2632701.1"/>
    </source>
</evidence>
<dbReference type="SMART" id="SM00528">
    <property type="entry name" value="HNS"/>
    <property type="match status" value="1"/>
</dbReference>
<gene>
    <name evidence="3" type="ORF">L6654_39560</name>
</gene>
<dbReference type="EMBL" id="JAKLTY010000047">
    <property type="protein sequence ID" value="MCG2632701.1"/>
    <property type="molecule type" value="Genomic_DNA"/>
</dbReference>
<dbReference type="SUPFAM" id="SSF81273">
    <property type="entry name" value="H-NS histone-like proteins"/>
    <property type="match status" value="1"/>
</dbReference>
<accession>A0A9X1UCQ9</accession>
<dbReference type="Proteomes" id="UP001139054">
    <property type="component" value="Unassembled WGS sequence"/>
</dbReference>
<comment type="caution">
    <text evidence="3">The sequence shown here is derived from an EMBL/GenBank/DDBJ whole genome shotgun (WGS) entry which is preliminary data.</text>
</comment>
<dbReference type="RefSeq" id="WP_237892023.1">
    <property type="nucleotide sequence ID" value="NZ_JAKLTY010000047.1"/>
</dbReference>
<dbReference type="Gene3D" id="4.10.430.10">
    <property type="entry name" value="Histone-like protein H-NS, C-terminal domain"/>
    <property type="match status" value="1"/>
</dbReference>
<dbReference type="GO" id="GO:0003677">
    <property type="term" value="F:DNA binding"/>
    <property type="evidence" value="ECO:0007669"/>
    <property type="project" value="InterPro"/>
</dbReference>
<evidence type="ECO:0000313" key="4">
    <source>
        <dbReference type="Proteomes" id="UP001139054"/>
    </source>
</evidence>
<feature type="region of interest" description="Disordered" evidence="1">
    <location>
        <begin position="46"/>
        <end position="82"/>
    </location>
</feature>
<evidence type="ECO:0000259" key="2">
    <source>
        <dbReference type="SMART" id="SM00528"/>
    </source>
</evidence>
<reference evidence="3" key="1">
    <citation type="submission" date="2022-01" db="EMBL/GenBank/DDBJ databases">
        <title>Genome sequnece data of strain Bradyrhizobium sp. nov.</title>
        <authorList>
            <person name="Zhang J."/>
        </authorList>
    </citation>
    <scope>NUCLEOTIDE SEQUENCE</scope>
    <source>
        <strain evidence="3">WYCCWR 13023</strain>
    </source>
</reference>
<dbReference type="InterPro" id="IPR027444">
    <property type="entry name" value="H-NS_C_dom"/>
</dbReference>
<dbReference type="AlphaFoldDB" id="A0A9X1UCQ9"/>
<evidence type="ECO:0000256" key="1">
    <source>
        <dbReference type="SAM" id="MobiDB-lite"/>
    </source>
</evidence>
<proteinExistence type="predicted"/>
<feature type="domain" description="DNA-binding protein H-NS-like C-terminal" evidence="2">
    <location>
        <begin position="60"/>
        <end position="105"/>
    </location>
</feature>
<dbReference type="Pfam" id="PF00816">
    <property type="entry name" value="Histone_HNS"/>
    <property type="match status" value="1"/>
</dbReference>
<sequence>MASVKKYQLDDMSLEDLWHLHNDLTRILTRRCERQKQLVEQQLAELGRRFGGSPNDVPKPRPYPPVTAKYRNPGLSSETWSGRGKQPRWVIEWLASGRPLDDCRTQ</sequence>
<organism evidence="3 4">
    <name type="scientific">Bradyrhizobium zhengyangense</name>
    <dbReference type="NCBI Taxonomy" id="2911009"/>
    <lineage>
        <taxon>Bacteria</taxon>
        <taxon>Pseudomonadati</taxon>
        <taxon>Pseudomonadota</taxon>
        <taxon>Alphaproteobacteria</taxon>
        <taxon>Hyphomicrobiales</taxon>
        <taxon>Nitrobacteraceae</taxon>
        <taxon>Bradyrhizobium</taxon>
    </lineage>
</organism>
<protein>
    <submittedName>
        <fullName evidence="3">H-NS histone family protein</fullName>
    </submittedName>
</protein>